<dbReference type="GO" id="GO:0005886">
    <property type="term" value="C:plasma membrane"/>
    <property type="evidence" value="ECO:0007669"/>
    <property type="project" value="UniProtKB-SubCell"/>
</dbReference>
<feature type="transmembrane region" description="Helical" evidence="8">
    <location>
        <begin position="298"/>
        <end position="317"/>
    </location>
</feature>
<name>A0A1G6P4Z2_9BACT</name>
<dbReference type="OrthoDB" id="9807568at2"/>
<dbReference type="GO" id="GO:0016491">
    <property type="term" value="F:oxidoreductase activity"/>
    <property type="evidence" value="ECO:0007669"/>
    <property type="project" value="UniProtKB-KW"/>
</dbReference>
<dbReference type="Pfam" id="PF00361">
    <property type="entry name" value="Proton_antipo_M"/>
    <property type="match status" value="1"/>
</dbReference>
<evidence type="ECO:0000259" key="9">
    <source>
        <dbReference type="Pfam" id="PF00361"/>
    </source>
</evidence>
<accession>A0A1G6P4Z2</accession>
<keyword evidence="12" id="KW-1185">Reference proteome</keyword>
<feature type="transmembrane region" description="Helical" evidence="8">
    <location>
        <begin position="70"/>
        <end position="89"/>
    </location>
</feature>
<feature type="transmembrane region" description="Helical" evidence="8">
    <location>
        <begin position="592"/>
        <end position="610"/>
    </location>
</feature>
<feature type="domain" description="NADH:quinone oxidoreductase/Mrp antiporter transmembrane" evidence="9">
    <location>
        <begin position="120"/>
        <end position="415"/>
    </location>
</feature>
<reference evidence="11 13" key="2">
    <citation type="submission" date="2019-04" db="EMBL/GenBank/DDBJ databases">
        <title>Draft genome sequence data and analysis of a Fermenting Bacterium, Geotoga petraea strain HO-Geo1, isolated from heavy-oil petroleum reservoir in Russia.</title>
        <authorList>
            <person name="Grouzdev D.S."/>
            <person name="Semenova E.M."/>
            <person name="Sokolova D.S."/>
            <person name="Tourova T.P."/>
            <person name="Poltaraus A.B."/>
            <person name="Nazina T.N."/>
        </authorList>
    </citation>
    <scope>NUCLEOTIDE SEQUENCE [LARGE SCALE GENOMIC DNA]</scope>
    <source>
        <strain evidence="11 13">HO-Geo1</strain>
    </source>
</reference>
<dbReference type="InterPro" id="IPR001750">
    <property type="entry name" value="ND/Mrp_TM"/>
</dbReference>
<keyword evidence="6 8" id="KW-0472">Membrane</keyword>
<feature type="transmembrane region" description="Helical" evidence="8">
    <location>
        <begin position="229"/>
        <end position="252"/>
    </location>
</feature>
<feature type="transmembrane region" description="Helical" evidence="8">
    <location>
        <begin position="126"/>
        <end position="144"/>
    </location>
</feature>
<feature type="transmembrane region" description="Helical" evidence="8">
    <location>
        <begin position="443"/>
        <end position="464"/>
    </location>
</feature>
<evidence type="ECO:0000256" key="5">
    <source>
        <dbReference type="ARBA" id="ARBA00023002"/>
    </source>
</evidence>
<feature type="transmembrane region" description="Helical" evidence="8">
    <location>
        <begin position="501"/>
        <end position="520"/>
    </location>
</feature>
<feature type="transmembrane region" description="Helical" evidence="8">
    <location>
        <begin position="151"/>
        <end position="172"/>
    </location>
</feature>
<keyword evidence="5" id="KW-0560">Oxidoreductase</keyword>
<protein>
    <submittedName>
        <fullName evidence="10">NADH-quinone oxidoreductase subunit M</fullName>
    </submittedName>
</protein>
<keyword evidence="2" id="KW-1003">Cell membrane</keyword>
<evidence type="ECO:0000313" key="11">
    <source>
        <dbReference type="EMBL" id="TGG87884.1"/>
    </source>
</evidence>
<feature type="transmembrane region" description="Helical" evidence="8">
    <location>
        <begin position="6"/>
        <end position="23"/>
    </location>
</feature>
<feature type="transmembrane region" description="Helical" evidence="8">
    <location>
        <begin position="194"/>
        <end position="217"/>
    </location>
</feature>
<evidence type="ECO:0000313" key="13">
    <source>
        <dbReference type="Proteomes" id="UP000297288"/>
    </source>
</evidence>
<evidence type="ECO:0000256" key="6">
    <source>
        <dbReference type="ARBA" id="ARBA00023136"/>
    </source>
</evidence>
<dbReference type="NCBIfam" id="NF006419">
    <property type="entry name" value="PRK08668.1"/>
    <property type="match status" value="1"/>
</dbReference>
<organism evidence="10 12">
    <name type="scientific">Geotoga petraea</name>
    <dbReference type="NCBI Taxonomy" id="28234"/>
    <lineage>
        <taxon>Bacteria</taxon>
        <taxon>Thermotogati</taxon>
        <taxon>Thermotogota</taxon>
        <taxon>Thermotogae</taxon>
        <taxon>Petrotogales</taxon>
        <taxon>Petrotogaceae</taxon>
        <taxon>Geotoga</taxon>
    </lineage>
</organism>
<dbReference type="Proteomes" id="UP000199322">
    <property type="component" value="Unassembled WGS sequence"/>
</dbReference>
<proteinExistence type="predicted"/>
<dbReference type="PANTHER" id="PTHR42682">
    <property type="entry name" value="HYDROGENASE-4 COMPONENT F"/>
    <property type="match status" value="1"/>
</dbReference>
<feature type="transmembrane region" description="Helical" evidence="8">
    <location>
        <begin position="30"/>
        <end position="50"/>
    </location>
</feature>
<dbReference type="InterPro" id="IPR052175">
    <property type="entry name" value="ComplexI-like_HydComp"/>
</dbReference>
<evidence type="ECO:0000256" key="4">
    <source>
        <dbReference type="ARBA" id="ARBA00022989"/>
    </source>
</evidence>
<evidence type="ECO:0000256" key="3">
    <source>
        <dbReference type="ARBA" id="ARBA00022692"/>
    </source>
</evidence>
<feature type="transmembrane region" description="Helical" evidence="8">
    <location>
        <begin position="272"/>
        <end position="291"/>
    </location>
</feature>
<evidence type="ECO:0000313" key="10">
    <source>
        <dbReference type="EMBL" id="SDC74507.1"/>
    </source>
</evidence>
<feature type="transmembrane region" description="Helical" evidence="8">
    <location>
        <begin position="402"/>
        <end position="422"/>
    </location>
</feature>
<keyword evidence="3 7" id="KW-0812">Transmembrane</keyword>
<dbReference type="EMBL" id="SRME01000003">
    <property type="protein sequence ID" value="TGG87884.1"/>
    <property type="molecule type" value="Genomic_DNA"/>
</dbReference>
<dbReference type="Proteomes" id="UP000297288">
    <property type="component" value="Unassembled WGS sequence"/>
</dbReference>
<gene>
    <name evidence="11" type="ORF">E4650_05965</name>
    <name evidence="10" type="ORF">SAMN04488588_1707</name>
</gene>
<evidence type="ECO:0000256" key="2">
    <source>
        <dbReference type="ARBA" id="ARBA00022475"/>
    </source>
</evidence>
<dbReference type="PANTHER" id="PTHR42682:SF3">
    <property type="entry name" value="FORMATE HYDROGENLYASE SUBUNIT 3-RELATED"/>
    <property type="match status" value="1"/>
</dbReference>
<comment type="subcellular location">
    <subcellularLocation>
        <location evidence="1">Cell membrane</location>
        <topology evidence="1">Multi-pass membrane protein</topology>
    </subcellularLocation>
    <subcellularLocation>
        <location evidence="7">Membrane</location>
        <topology evidence="7">Multi-pass membrane protein</topology>
    </subcellularLocation>
</comment>
<dbReference type="RefSeq" id="WP_091404817.1">
    <property type="nucleotide sequence ID" value="NZ_FMYV01000007.1"/>
</dbReference>
<evidence type="ECO:0000256" key="1">
    <source>
        <dbReference type="ARBA" id="ARBA00004651"/>
    </source>
</evidence>
<feature type="transmembrane region" description="Helical" evidence="8">
    <location>
        <begin position="369"/>
        <end position="390"/>
    </location>
</feature>
<evidence type="ECO:0000256" key="8">
    <source>
        <dbReference type="SAM" id="Phobius"/>
    </source>
</evidence>
<feature type="transmembrane region" description="Helical" evidence="8">
    <location>
        <begin position="329"/>
        <end position="348"/>
    </location>
</feature>
<dbReference type="AlphaFoldDB" id="A0A1G6P4Z2"/>
<dbReference type="EMBL" id="FMYV01000007">
    <property type="protein sequence ID" value="SDC74507.1"/>
    <property type="molecule type" value="Genomic_DNA"/>
</dbReference>
<evidence type="ECO:0000256" key="7">
    <source>
        <dbReference type="RuleBase" id="RU000320"/>
    </source>
</evidence>
<keyword evidence="4 8" id="KW-1133">Transmembrane helix</keyword>
<dbReference type="STRING" id="28234.SAMN04488588_1707"/>
<evidence type="ECO:0000313" key="12">
    <source>
        <dbReference type="Proteomes" id="UP000199322"/>
    </source>
</evidence>
<feature type="transmembrane region" description="Helical" evidence="8">
    <location>
        <begin position="101"/>
        <end position="120"/>
    </location>
</feature>
<sequence length="613" mass="68400">MALNNIIIQGLLSSLIVFFLTKFNKKVGGFFTIIFSGYLFFSLLSYQNSAGEIFDLVKFGEFDISFITSNYAWFFSMILSLTYFLVSFFNPYWMKKLINPAAYNLLFMLSMVGTLGVFYAKDFLTMFIFFEIVVWASLFIIPMGKSRKSPIIYYTISSIGSFSMLYAIFYLYNSFNTFDIETISSAVISNPNEYIFVFFLMIMAGLTKLGIFPFHTWLPAAHGSAPHTFSPVLSGGLVKVGGFIALIVTAVIPSFNIFSDHLQIMGVPFENYLIMVLGGISIVVGTLMAIKQDDAKKLIAYSTVSNSGYILIGIAMVDQVGFAGGLMHIFNHAMASGAMFLSFAGIAYRTGTTKMSELGGLIKRMPLSFAAYLIAIISLAGIPPMSGFASKWLIFQGLSSNGMMFLAFAAFFGSVGSFMYVFRPLSAAFLGQLSPKHKDIKEVPFLMQIPLIVMSFLTIFFGIFPGVMLKYIGKIQETLGIDGIRLDGTKIFASTGMWDSLVVTLVFGLGFVVAAVLFFMSQKAKKVDQMDTYTSAEFIHDPDMYHYGKNYYASFENSYGNKKRVEILFDAIAMRVHEFGSMVKSWFFGKSISVSIFWITLFFALVYFWGDIV</sequence>
<reference evidence="10 12" key="1">
    <citation type="submission" date="2016-10" db="EMBL/GenBank/DDBJ databases">
        <authorList>
            <person name="de Groot N.N."/>
        </authorList>
    </citation>
    <scope>NUCLEOTIDE SEQUENCE [LARGE SCALE GENOMIC DNA]</scope>
    <source>
        <strain evidence="10 12">WG14</strain>
    </source>
</reference>